<keyword evidence="2" id="KW-0472">Membrane</keyword>
<keyword evidence="4" id="KW-1185">Reference proteome</keyword>
<organism evidence="3 4">
    <name type="scientific">Meripilus lineatus</name>
    <dbReference type="NCBI Taxonomy" id="2056292"/>
    <lineage>
        <taxon>Eukaryota</taxon>
        <taxon>Fungi</taxon>
        <taxon>Dikarya</taxon>
        <taxon>Basidiomycota</taxon>
        <taxon>Agaricomycotina</taxon>
        <taxon>Agaricomycetes</taxon>
        <taxon>Polyporales</taxon>
        <taxon>Meripilaceae</taxon>
        <taxon>Meripilus</taxon>
    </lineage>
</organism>
<proteinExistence type="predicted"/>
<evidence type="ECO:0000256" key="2">
    <source>
        <dbReference type="SAM" id="Phobius"/>
    </source>
</evidence>
<feature type="compositionally biased region" description="Acidic residues" evidence="1">
    <location>
        <begin position="530"/>
        <end position="552"/>
    </location>
</feature>
<dbReference type="AlphaFoldDB" id="A0AAD5VAP5"/>
<name>A0AAD5VAP5_9APHY</name>
<feature type="compositionally biased region" description="Acidic residues" evidence="1">
    <location>
        <begin position="490"/>
        <end position="499"/>
    </location>
</feature>
<dbReference type="EMBL" id="JANAWD010000027">
    <property type="protein sequence ID" value="KAJ3490496.1"/>
    <property type="molecule type" value="Genomic_DNA"/>
</dbReference>
<keyword evidence="2" id="KW-0812">Transmembrane</keyword>
<sequence>MHINFDPPLCQLATLVLPTQAGQHDLRFRATFDSRESYEQARRDGTRVEMWTDLPVAGTAYEGGWRALTFDFEDGELLVDNPNVQGNATFSSSNVASVTISPAAKEKNEKYGEEVSVYLSVRLSSENIVPPFSGAEMKYSFTYRILYPHGGVEWLGEYGRNGVFLVRRGETRLQYTRDVNSDDGLEVVSSEVPSGEEVARLSHEFIWESWAAGKTGRPVFSPTSATAPSSSVLLIPRLPGGRYSLVSPQPITLSASSGSLISVSTSGVITASNPEGSPSNVYFLSGDHAQDTFLSSLRGSTQVVKYDSESGFIILASAASDEKEVVLPITLSFIPISSKSQFTTYASLNATLRAFASLLPPPTEDEREIVLYHKRLGVISCITVPPSITTESLNLRVSSAGDQVVLAPLYEVPTKERIEKFDPWKVSVLTPHGPVKVVSPESLSLDSEGEVSSTLPTPPQSPRFFRTEDLRPDIQTVLESSSGDVKESAEAQEADDDVETGGASTKPELEVLESEAVQSLSVDESVVIESETEEEIHENEEDHDDDVEEGEEIPTPVPEKPKARSVPSQITGLVSRAVQEADKRVGFRAARSIFFNRPSLVRMIMDFSVQVLFTRFFGALGFVLAFIGWRKRDNVRRIEEIEDEEPVEEQVSIDESSVEIEEGEATPVPAHIELPESEPEQETEVHVEEEDIGSASPLIDETTPHQDDETQSEATVVDDDHDMPLFTSPQLPGALDLSDMHPVEYLPHRLSAQLHSRLAALLLRSPYSSPDSSPTEITITLNGKPVTALYHKVPSLDQRVPYHLFEFTATTNGADLEISSTPAE</sequence>
<feature type="region of interest" description="Disordered" evidence="1">
    <location>
        <begin position="668"/>
        <end position="723"/>
    </location>
</feature>
<evidence type="ECO:0000256" key="1">
    <source>
        <dbReference type="SAM" id="MobiDB-lite"/>
    </source>
</evidence>
<comment type="caution">
    <text evidence="3">The sequence shown here is derived from an EMBL/GenBank/DDBJ whole genome shotgun (WGS) entry which is preliminary data.</text>
</comment>
<gene>
    <name evidence="3" type="ORF">NLI96_g1380</name>
</gene>
<protein>
    <submittedName>
        <fullName evidence="3">Uncharacterized protein</fullName>
    </submittedName>
</protein>
<feature type="compositionally biased region" description="Acidic residues" evidence="1">
    <location>
        <begin position="675"/>
        <end position="692"/>
    </location>
</feature>
<accession>A0AAD5VAP5</accession>
<keyword evidence="2" id="KW-1133">Transmembrane helix</keyword>
<dbReference type="Proteomes" id="UP001212997">
    <property type="component" value="Unassembled WGS sequence"/>
</dbReference>
<feature type="transmembrane region" description="Helical" evidence="2">
    <location>
        <begin position="607"/>
        <end position="629"/>
    </location>
</feature>
<evidence type="ECO:0000313" key="3">
    <source>
        <dbReference type="EMBL" id="KAJ3490496.1"/>
    </source>
</evidence>
<reference evidence="3" key="1">
    <citation type="submission" date="2022-07" db="EMBL/GenBank/DDBJ databases">
        <title>Genome Sequence of Physisporinus lineatus.</title>
        <authorList>
            <person name="Buettner E."/>
        </authorList>
    </citation>
    <scope>NUCLEOTIDE SEQUENCE</scope>
    <source>
        <strain evidence="3">VT162</strain>
    </source>
</reference>
<evidence type="ECO:0000313" key="4">
    <source>
        <dbReference type="Proteomes" id="UP001212997"/>
    </source>
</evidence>
<feature type="compositionally biased region" description="Polar residues" evidence="1">
    <location>
        <begin position="441"/>
        <end position="455"/>
    </location>
</feature>
<feature type="region of interest" description="Disordered" evidence="1">
    <location>
        <begin position="437"/>
        <end position="568"/>
    </location>
</feature>